<dbReference type="PANTHER" id="PTHR11390">
    <property type="entry name" value="PROKARYOTIC DNA TOPOISOMERASE"/>
    <property type="match status" value="1"/>
</dbReference>
<evidence type="ECO:0000256" key="8">
    <source>
        <dbReference type="ARBA" id="ARBA00031985"/>
    </source>
</evidence>
<feature type="domain" description="Topo IA-type catalytic" evidence="12">
    <location>
        <begin position="155"/>
        <end position="642"/>
    </location>
</feature>
<dbReference type="Pfam" id="PF13342">
    <property type="entry name" value="Toprim_Crpt"/>
    <property type="match status" value="6"/>
</dbReference>
<dbReference type="InterPro" id="IPR013825">
    <property type="entry name" value="Topo_IA_cen_sub2"/>
</dbReference>
<evidence type="ECO:0000256" key="6">
    <source>
        <dbReference type="ARBA" id="ARBA00023235"/>
    </source>
</evidence>
<dbReference type="SUPFAM" id="SSF56712">
    <property type="entry name" value="Prokaryotic type I DNA topoisomerase"/>
    <property type="match status" value="1"/>
</dbReference>
<dbReference type="Gene3D" id="1.10.290.10">
    <property type="entry name" value="Topoisomerase I, domain 4"/>
    <property type="match status" value="1"/>
</dbReference>
<dbReference type="Pfam" id="PF01751">
    <property type="entry name" value="Toprim"/>
    <property type="match status" value="1"/>
</dbReference>
<evidence type="ECO:0000313" key="13">
    <source>
        <dbReference type="EMBL" id="MBE5919321.1"/>
    </source>
</evidence>
<evidence type="ECO:0000256" key="4">
    <source>
        <dbReference type="ARBA" id="ARBA00023029"/>
    </source>
</evidence>
<evidence type="ECO:0000256" key="9">
    <source>
        <dbReference type="ARBA" id="ARBA00032235"/>
    </source>
</evidence>
<dbReference type="CDD" id="cd00186">
    <property type="entry name" value="TOP1Ac"/>
    <property type="match status" value="1"/>
</dbReference>
<protein>
    <recommendedName>
        <fullName evidence="3">DNA topoisomerase</fullName>
        <ecNumber evidence="3">5.6.2.1</ecNumber>
    </recommendedName>
    <alternativeName>
        <fullName evidence="10">Omega-protein</fullName>
    </alternativeName>
    <alternativeName>
        <fullName evidence="9">Relaxing enzyme</fullName>
    </alternativeName>
    <alternativeName>
        <fullName evidence="7">Swivelase</fullName>
    </alternativeName>
    <alternativeName>
        <fullName evidence="8">Untwisting enzyme</fullName>
    </alternativeName>
</protein>
<dbReference type="GO" id="GO:0003917">
    <property type="term" value="F:DNA topoisomerase type I (single strand cut, ATP-independent) activity"/>
    <property type="evidence" value="ECO:0007669"/>
    <property type="project" value="UniProtKB-EC"/>
</dbReference>
<dbReference type="SMART" id="SM00493">
    <property type="entry name" value="TOPRIM"/>
    <property type="match status" value="1"/>
</dbReference>
<name>A0A927YQD1_9FIRM</name>
<dbReference type="InterPro" id="IPR013826">
    <property type="entry name" value="Topo_IA_cen_sub3"/>
</dbReference>
<keyword evidence="5" id="KW-0238">DNA-binding</keyword>
<dbReference type="InterPro" id="IPR034144">
    <property type="entry name" value="TOPRIM_TopoIII"/>
</dbReference>
<dbReference type="InterPro" id="IPR013497">
    <property type="entry name" value="Topo_IA_cen"/>
</dbReference>
<comment type="caution">
    <text evidence="13">The sequence shown here is derived from an EMBL/GenBank/DDBJ whole genome shotgun (WGS) entry which is preliminary data.</text>
</comment>
<dbReference type="GO" id="GO:0006310">
    <property type="term" value="P:DNA recombination"/>
    <property type="evidence" value="ECO:0007669"/>
    <property type="project" value="TreeGrafter"/>
</dbReference>
<dbReference type="EMBL" id="SVER01000012">
    <property type="protein sequence ID" value="MBE5919321.1"/>
    <property type="molecule type" value="Genomic_DNA"/>
</dbReference>
<proteinExistence type="inferred from homology"/>
<evidence type="ECO:0000256" key="7">
    <source>
        <dbReference type="ARBA" id="ARBA00030003"/>
    </source>
</evidence>
<dbReference type="EC" id="5.6.2.1" evidence="3"/>
<dbReference type="GO" id="GO:0006265">
    <property type="term" value="P:DNA topological change"/>
    <property type="evidence" value="ECO:0007669"/>
    <property type="project" value="InterPro"/>
</dbReference>
<dbReference type="SMART" id="SM00437">
    <property type="entry name" value="TOP1Ac"/>
    <property type="match status" value="1"/>
</dbReference>
<dbReference type="Gene3D" id="3.40.50.140">
    <property type="match status" value="1"/>
</dbReference>
<dbReference type="GO" id="GO:0003677">
    <property type="term" value="F:DNA binding"/>
    <property type="evidence" value="ECO:0007669"/>
    <property type="project" value="UniProtKB-KW"/>
</dbReference>
<evidence type="ECO:0000256" key="5">
    <source>
        <dbReference type="ARBA" id="ARBA00023125"/>
    </source>
</evidence>
<dbReference type="InterPro" id="IPR003601">
    <property type="entry name" value="Topo_IA_2"/>
</dbReference>
<evidence type="ECO:0000256" key="3">
    <source>
        <dbReference type="ARBA" id="ARBA00012891"/>
    </source>
</evidence>
<dbReference type="AlphaFoldDB" id="A0A927YQD1"/>
<evidence type="ECO:0000313" key="14">
    <source>
        <dbReference type="Proteomes" id="UP000766246"/>
    </source>
</evidence>
<evidence type="ECO:0000256" key="10">
    <source>
        <dbReference type="ARBA" id="ARBA00032877"/>
    </source>
</evidence>
<accession>A0A927YQD1</accession>
<keyword evidence="4" id="KW-0799">Topoisomerase</keyword>
<dbReference type="Pfam" id="PF01131">
    <property type="entry name" value="Topoisom_bac"/>
    <property type="match status" value="1"/>
</dbReference>
<keyword evidence="6" id="KW-0413">Isomerase</keyword>
<comment type="similarity">
    <text evidence="2">Belongs to the type IA topoisomerase family.</text>
</comment>
<dbReference type="GO" id="GO:0006281">
    <property type="term" value="P:DNA repair"/>
    <property type="evidence" value="ECO:0007669"/>
    <property type="project" value="TreeGrafter"/>
</dbReference>
<dbReference type="Gene3D" id="1.10.460.10">
    <property type="entry name" value="Topoisomerase I, domain 2"/>
    <property type="match status" value="1"/>
</dbReference>
<gene>
    <name evidence="13" type="ORF">E7272_05680</name>
</gene>
<dbReference type="InterPro" id="IPR000380">
    <property type="entry name" value="Topo_IA"/>
</dbReference>
<reference evidence="13" key="1">
    <citation type="submission" date="2019-04" db="EMBL/GenBank/DDBJ databases">
        <title>Evolution of Biomass-Degrading Anaerobic Consortia Revealed by Metagenomics.</title>
        <authorList>
            <person name="Peng X."/>
        </authorList>
    </citation>
    <scope>NUCLEOTIDE SEQUENCE</scope>
    <source>
        <strain evidence="13">SIG311</strain>
    </source>
</reference>
<dbReference type="PRINTS" id="PR00417">
    <property type="entry name" value="PRTPISMRASEI"/>
</dbReference>
<dbReference type="SMART" id="SM00436">
    <property type="entry name" value="TOP1Bc"/>
    <property type="match status" value="1"/>
</dbReference>
<evidence type="ECO:0000256" key="11">
    <source>
        <dbReference type="SAM" id="MobiDB-lite"/>
    </source>
</evidence>
<evidence type="ECO:0000256" key="2">
    <source>
        <dbReference type="ARBA" id="ARBA00009446"/>
    </source>
</evidence>
<dbReference type="InterPro" id="IPR006171">
    <property type="entry name" value="TOPRIM_dom"/>
</dbReference>
<dbReference type="PROSITE" id="PS52039">
    <property type="entry name" value="TOPO_IA_2"/>
    <property type="match status" value="1"/>
</dbReference>
<dbReference type="Proteomes" id="UP000766246">
    <property type="component" value="Unassembled WGS sequence"/>
</dbReference>
<dbReference type="InterPro" id="IPR013824">
    <property type="entry name" value="Topo_IA_cen_sub1"/>
</dbReference>
<dbReference type="PANTHER" id="PTHR11390:SF21">
    <property type="entry name" value="DNA TOPOISOMERASE 3-ALPHA"/>
    <property type="match status" value="1"/>
</dbReference>
<evidence type="ECO:0000256" key="1">
    <source>
        <dbReference type="ARBA" id="ARBA00000213"/>
    </source>
</evidence>
<feature type="region of interest" description="Disordered" evidence="11">
    <location>
        <begin position="469"/>
        <end position="490"/>
    </location>
</feature>
<dbReference type="InterPro" id="IPR003602">
    <property type="entry name" value="Topo_IA_DNA-bd_dom"/>
</dbReference>
<comment type="catalytic activity">
    <reaction evidence="1">
        <text>ATP-independent breakage of single-stranded DNA, followed by passage and rejoining.</text>
        <dbReference type="EC" id="5.6.2.1"/>
    </reaction>
</comment>
<dbReference type="PROSITE" id="PS00396">
    <property type="entry name" value="TOPO_IA_1"/>
    <property type="match status" value="1"/>
</dbReference>
<feature type="compositionally biased region" description="Acidic residues" evidence="11">
    <location>
        <begin position="477"/>
        <end position="490"/>
    </location>
</feature>
<dbReference type="InterPro" id="IPR023405">
    <property type="entry name" value="Topo_IA_core_domain"/>
</dbReference>
<dbReference type="CDD" id="cd03362">
    <property type="entry name" value="TOPRIM_TopoIA_TopoIII"/>
    <property type="match status" value="1"/>
</dbReference>
<dbReference type="Gene3D" id="2.70.20.10">
    <property type="entry name" value="Topoisomerase I, domain 3"/>
    <property type="match status" value="1"/>
</dbReference>
<dbReference type="InterPro" id="IPR023406">
    <property type="entry name" value="Topo_IA_AS"/>
</dbReference>
<organism evidence="13 14">
    <name type="scientific">Pseudobutyrivibrio ruminis</name>
    <dbReference type="NCBI Taxonomy" id="46206"/>
    <lineage>
        <taxon>Bacteria</taxon>
        <taxon>Bacillati</taxon>
        <taxon>Bacillota</taxon>
        <taxon>Clostridia</taxon>
        <taxon>Lachnospirales</taxon>
        <taxon>Lachnospiraceae</taxon>
        <taxon>Pseudobutyrivibrio</taxon>
    </lineage>
</organism>
<dbReference type="InterPro" id="IPR025589">
    <property type="entry name" value="Toprim_C_rpt"/>
</dbReference>
<sequence length="1270" mass="141922">MGKSLIITEKPSVARDFARVLRVSGNQNGFIENNEYVISWCYGHLVQMVYPEEYDIKYKTWNLEDLPFLPKDYKYGVVESAKDQYKVVNGLLHREDIDTVYWAGDSGKEGQTIEENIRNYGGVREGMTELRVWIDSQTDDEILRGIKEAKPMSDYARLGASGIMRTIEDYSLGINFSRALSVKYGRLINDAAATTSYSAIAIGRVMTCVLGMVVEREREIRGFNEDPFFKVLGKFSDVNFPAEWKAVESSKYFESPLLYGDKGNGFKEKASAEKLIEELTNKNATITDKDSGISKKRAPLLFNLAELQSECSKRFKISPAQTLDIIQELYEKKYTTYPRTDARVLTTAVAKEINKNLNKLQSYGPTAKYVHEILADRKYIGIEKTSYTDDSKVTDHYAIIPTGQCNGIENLSSLSQRVYDLIVRRFLSIFYPPAEYKNVKIEVKIESESFFAGAKLLVKPGYLEIAGLPKNKNNEGTDSEDDSENEEDDFSKEKFVEFVESCNIGDSIDVNGFELKEGKTSPPKRYTSGSLILAMENAGKLIEDEELREQIKTTGIGTSATRGEILEKLVRIGYLNQNNKTQVITPEKLGEMIYEVVLLTAPSLLKPEQTANWEKGLEGIINGTVEFGDYRNELEEYIRTETKNMIEQDLTQTIALNINQFTGKESKGLATRKPLGIKCPACGGELTTTSFGYGCSNYTNDEIKCRFSIGAIAGVDLSEEQFKKLILEGKTDLIEGFKSKSNKPFKSVLKLGKNEDGEFNVSFDFSETPTEYIEGMNCPVCGGRISKTGYGFACEHRFQEENQCYFSVGEIASRRLSEDELKSLLENGITEVLTGFKSKTNQKFSARIQLKENEEGKKVLSFNFDGIEAEKLEGCKCPDCGGDILIRPSGYGCANFNAKDENSCKFYIGKTIAGKNIGGGVVTELLLNGKSETIRGFKGKSGKKFDARLILKKNEETGRTEAQFDFDDVEPNYLADVACPDCGSKIIKTNFGFACEKYFDSDNKCGFVLGEIASKKLTDADAKELLTEGHTKTIRGFKGKSGKKFDACLLLKKNEETGKSEVSFDFDNVEAKDIKDVSCPICGGKIVVTPFGYGCSNYKKDDPDNSCGFNIGQIAGVKLKEAQVKELLKEGITSTISGFKSKKGTKFDAKLALNKDENGKVSGIKFVFEDEEKVMPGLKCPKCGEPIIKNHFGYRCKNNIRDNVDSCSFYVGKVAGVDIPEDQFKKLILEKKTDVITGFLSKKGLFFDARLKLNNEFRTEFEFENYNGQQ</sequence>
<evidence type="ECO:0000259" key="12">
    <source>
        <dbReference type="PROSITE" id="PS52039"/>
    </source>
</evidence>
<dbReference type="GO" id="GO:0043597">
    <property type="term" value="C:cytoplasmic replication fork"/>
    <property type="evidence" value="ECO:0007669"/>
    <property type="project" value="TreeGrafter"/>
</dbReference>